<comment type="caution">
    <text evidence="3">The sequence shown here is derived from an EMBL/GenBank/DDBJ whole genome shotgun (WGS) entry which is preliminary data.</text>
</comment>
<dbReference type="InterPro" id="IPR011009">
    <property type="entry name" value="Kinase-like_dom_sf"/>
</dbReference>
<evidence type="ECO:0000313" key="3">
    <source>
        <dbReference type="EMBL" id="RVD87102.1"/>
    </source>
</evidence>
<dbReference type="FunFam" id="3.30.200.20:FF:000425">
    <property type="entry name" value="Putative calcium/calmodulin-dependent protein kinase"/>
    <property type="match status" value="1"/>
</dbReference>
<dbReference type="PANTHER" id="PTHR24347">
    <property type="entry name" value="SERINE/THREONINE-PROTEIN KINASE"/>
    <property type="match status" value="1"/>
</dbReference>
<feature type="compositionally biased region" description="Polar residues" evidence="1">
    <location>
        <begin position="562"/>
        <end position="577"/>
    </location>
</feature>
<dbReference type="Gene3D" id="3.30.200.20">
    <property type="entry name" value="Phosphorylase Kinase, domain 1"/>
    <property type="match status" value="1"/>
</dbReference>
<dbReference type="GeneID" id="93587658"/>
<dbReference type="RefSeq" id="XP_067492646.1">
    <property type="nucleotide sequence ID" value="XM_067634593.1"/>
</dbReference>
<dbReference type="Pfam" id="PF00069">
    <property type="entry name" value="Pkinase"/>
    <property type="match status" value="1"/>
</dbReference>
<dbReference type="SUPFAM" id="SSF56112">
    <property type="entry name" value="Protein kinase-like (PK-like)"/>
    <property type="match status" value="1"/>
</dbReference>
<feature type="domain" description="Protein kinase" evidence="2">
    <location>
        <begin position="117"/>
        <end position="422"/>
    </location>
</feature>
<dbReference type="Proteomes" id="UP000283090">
    <property type="component" value="Unassembled WGS sequence"/>
</dbReference>
<name>A0A437A7J6_ARTFL</name>
<feature type="region of interest" description="Disordered" evidence="1">
    <location>
        <begin position="14"/>
        <end position="89"/>
    </location>
</feature>
<feature type="region of interest" description="Disordered" evidence="1">
    <location>
        <begin position="557"/>
        <end position="585"/>
    </location>
</feature>
<dbReference type="CDD" id="cd14096">
    <property type="entry name" value="STKc_RCK1-like"/>
    <property type="match status" value="1"/>
</dbReference>
<dbReference type="STRING" id="97331.A0A437A7J6"/>
<feature type="compositionally biased region" description="Basic and acidic residues" evidence="1">
    <location>
        <begin position="74"/>
        <end position="89"/>
    </location>
</feature>
<dbReference type="PROSITE" id="PS00108">
    <property type="entry name" value="PROTEIN_KINASE_ST"/>
    <property type="match status" value="1"/>
</dbReference>
<dbReference type="Gene3D" id="1.10.510.10">
    <property type="entry name" value="Transferase(Phosphotransferase) domain 1"/>
    <property type="match status" value="1"/>
</dbReference>
<dbReference type="VEuPathDB" id="FungiDB:DFL_005347"/>
<evidence type="ECO:0000256" key="1">
    <source>
        <dbReference type="SAM" id="MobiDB-lite"/>
    </source>
</evidence>
<dbReference type="OrthoDB" id="1738954at2759"/>
<proteinExistence type="predicted"/>
<dbReference type="PROSITE" id="PS50011">
    <property type="entry name" value="PROTEIN_KINASE_DOM"/>
    <property type="match status" value="1"/>
</dbReference>
<dbReference type="GO" id="GO:0004672">
    <property type="term" value="F:protein kinase activity"/>
    <property type="evidence" value="ECO:0007669"/>
    <property type="project" value="InterPro"/>
</dbReference>
<dbReference type="EMBL" id="SAEB01000006">
    <property type="protein sequence ID" value="RVD87102.1"/>
    <property type="molecule type" value="Genomic_DNA"/>
</dbReference>
<dbReference type="InterPro" id="IPR008271">
    <property type="entry name" value="Ser/Thr_kinase_AS"/>
</dbReference>
<protein>
    <recommendedName>
        <fullName evidence="2">Protein kinase domain-containing protein</fullName>
    </recommendedName>
</protein>
<accession>A0A437A7J6</accession>
<dbReference type="SMART" id="SM00220">
    <property type="entry name" value="S_TKc"/>
    <property type="match status" value="1"/>
</dbReference>
<organism evidence="3 4">
    <name type="scientific">Arthrobotrys flagrans</name>
    <name type="common">Nematode-trapping fungus</name>
    <name type="synonym">Trichothecium flagrans</name>
    <dbReference type="NCBI Taxonomy" id="97331"/>
    <lineage>
        <taxon>Eukaryota</taxon>
        <taxon>Fungi</taxon>
        <taxon>Dikarya</taxon>
        <taxon>Ascomycota</taxon>
        <taxon>Pezizomycotina</taxon>
        <taxon>Orbiliomycetes</taxon>
        <taxon>Orbiliales</taxon>
        <taxon>Orbiliaceae</taxon>
        <taxon>Arthrobotrys</taxon>
    </lineage>
</organism>
<gene>
    <name evidence="3" type="ORF">DFL_005347</name>
</gene>
<reference evidence="3 4" key="1">
    <citation type="submission" date="2019-01" db="EMBL/GenBank/DDBJ databases">
        <title>Intercellular communication is required for trap formation in the nematode-trapping fungus Duddingtonia flagrans.</title>
        <authorList>
            <person name="Youssar L."/>
            <person name="Wernet V."/>
            <person name="Hensel N."/>
            <person name="Hildebrandt H.-G."/>
            <person name="Fischer R."/>
        </authorList>
    </citation>
    <scope>NUCLEOTIDE SEQUENCE [LARGE SCALE GENOMIC DNA]</scope>
    <source>
        <strain evidence="3 4">CBS H-5679</strain>
    </source>
</reference>
<dbReference type="AlphaFoldDB" id="A0A437A7J6"/>
<dbReference type="InterPro" id="IPR000719">
    <property type="entry name" value="Prot_kinase_dom"/>
</dbReference>
<evidence type="ECO:0000313" key="4">
    <source>
        <dbReference type="Proteomes" id="UP000283090"/>
    </source>
</evidence>
<dbReference type="GO" id="GO:0005524">
    <property type="term" value="F:ATP binding"/>
    <property type="evidence" value="ECO:0007669"/>
    <property type="project" value="InterPro"/>
</dbReference>
<keyword evidence="4" id="KW-1185">Reference proteome</keyword>
<feature type="compositionally biased region" description="Low complexity" evidence="1">
    <location>
        <begin position="64"/>
        <end position="73"/>
    </location>
</feature>
<evidence type="ECO:0000259" key="2">
    <source>
        <dbReference type="PROSITE" id="PS50011"/>
    </source>
</evidence>
<sequence length="612" mass="68149">MPMIENLKNFIRHGKQARDPGPAPPTTASTHAHAHAVSEPTYGQQPKQHEDRTGEYTVGGGGAQANLAAQAEHQAAHKQAEKQRLEEEDRDAAVARIIAEEREKRGRLPRYPGLERWTLISKMGDGAFSNVYRAKDSLGELGEVAIKVVRKYELSSSQGANHMHPGFKKIPKTVERANILKEVQIMRQLDHPNIVKLISFSESKQYYYIILELCPGGELFHQIVRLTYFSERLSRHVITQVAEALKYLHEEKGVVHRDIKPENLLFEPIPFFPTKDPKPKNPNDEDKADEGEFIPGVGAGGIGRIKIADFGLSKVVWDSVTMTPCGTVGYTAPEIVKDERYSKSVDMWALGCVLYTLLCGFPPFYDESISVLTEKVARGQYTFLSPWWDDISKSAQDLVSHLLTVDPDKRYTIEQFMEHPWIRGTDEETYPAADAPPLATPAISRSGYYKDGSPMVLDEYIPGGPGAERNGKRSDFRSPGHLALREVFDVGYAVHRMEEETKQRKKHKGGFSNLAANMTLNEEEEYEYDENHGAVVAPPADEVEGMERDLRNASIGAAAAQKRSQPANVPQSQQHQNRGGKKAGFELSLDNATLIGRRKRNVDGGGVVSAQA</sequence>